<evidence type="ECO:0000256" key="3">
    <source>
        <dbReference type="ARBA" id="ARBA00022448"/>
    </source>
</evidence>
<dbReference type="InterPro" id="IPR006043">
    <property type="entry name" value="NCS2"/>
</dbReference>
<feature type="transmembrane region" description="Helical" evidence="8">
    <location>
        <begin position="270"/>
        <end position="287"/>
    </location>
</feature>
<keyword evidence="4 8" id="KW-0812">Transmembrane</keyword>
<name>A0A068VVJ3_PROFF</name>
<feature type="transmembrane region" description="Helical" evidence="8">
    <location>
        <begin position="162"/>
        <end position="179"/>
    </location>
</feature>
<feature type="transmembrane region" description="Helical" evidence="8">
    <location>
        <begin position="56"/>
        <end position="72"/>
    </location>
</feature>
<dbReference type="PATRIC" id="fig|66712.6.peg.1698"/>
<organism evidence="9">
    <name type="scientific">Propionibacterium freudenreichii subsp. freudenreichii</name>
    <dbReference type="NCBI Taxonomy" id="66712"/>
    <lineage>
        <taxon>Bacteria</taxon>
        <taxon>Bacillati</taxon>
        <taxon>Actinomycetota</taxon>
        <taxon>Actinomycetes</taxon>
        <taxon>Propionibacteriales</taxon>
        <taxon>Propionibacteriaceae</taxon>
        <taxon>Propionibacterium</taxon>
    </lineage>
</organism>
<keyword evidence="3" id="KW-0813">Transport</keyword>
<feature type="transmembrane region" description="Helical" evidence="8">
    <location>
        <begin position="79"/>
        <end position="97"/>
    </location>
</feature>
<evidence type="ECO:0000256" key="6">
    <source>
        <dbReference type="ARBA" id="ARBA00023136"/>
    </source>
</evidence>
<feature type="region of interest" description="Disordered" evidence="7">
    <location>
        <begin position="476"/>
        <end position="517"/>
    </location>
</feature>
<comment type="similarity">
    <text evidence="2">Belongs to the nucleobase:cation symporter-2 (NCS2) (TC 2.A.40) family.</text>
</comment>
<proteinExistence type="inferred from homology"/>
<feature type="transmembrane region" description="Helical" evidence="8">
    <location>
        <begin position="405"/>
        <end position="423"/>
    </location>
</feature>
<dbReference type="Pfam" id="PF00860">
    <property type="entry name" value="Xan_ur_permease"/>
    <property type="match status" value="1"/>
</dbReference>
<evidence type="ECO:0000256" key="7">
    <source>
        <dbReference type="SAM" id="MobiDB-lite"/>
    </source>
</evidence>
<evidence type="ECO:0000256" key="5">
    <source>
        <dbReference type="ARBA" id="ARBA00022989"/>
    </source>
</evidence>
<evidence type="ECO:0000256" key="4">
    <source>
        <dbReference type="ARBA" id="ARBA00022692"/>
    </source>
</evidence>
<comment type="subcellular location">
    <subcellularLocation>
        <location evidence="1">Membrane</location>
        <topology evidence="1">Multi-pass membrane protein</topology>
    </subcellularLocation>
</comment>
<evidence type="ECO:0000256" key="2">
    <source>
        <dbReference type="ARBA" id="ARBA00008821"/>
    </source>
</evidence>
<evidence type="ECO:0000313" key="9">
    <source>
        <dbReference type="EMBL" id="CEP27205.1"/>
    </source>
</evidence>
<feature type="transmembrane region" description="Helical" evidence="8">
    <location>
        <begin position="435"/>
        <end position="456"/>
    </location>
</feature>
<keyword evidence="6 8" id="KW-0472">Membrane</keyword>
<dbReference type="GO" id="GO:0005886">
    <property type="term" value="C:plasma membrane"/>
    <property type="evidence" value="ECO:0007669"/>
    <property type="project" value="TreeGrafter"/>
</dbReference>
<accession>A0A068VVJ3</accession>
<dbReference type="PANTHER" id="PTHR42810">
    <property type="entry name" value="PURINE PERMEASE C1399.01C-RELATED"/>
    <property type="match status" value="1"/>
</dbReference>
<evidence type="ECO:0000256" key="1">
    <source>
        <dbReference type="ARBA" id="ARBA00004141"/>
    </source>
</evidence>
<dbReference type="AlphaFoldDB" id="A0A068VVJ3"/>
<feature type="transmembrane region" description="Helical" evidence="8">
    <location>
        <begin position="186"/>
        <end position="202"/>
    </location>
</feature>
<evidence type="ECO:0000256" key="8">
    <source>
        <dbReference type="SAM" id="Phobius"/>
    </source>
</evidence>
<dbReference type="RefSeq" id="WP_036941747.1">
    <property type="nucleotide sequence ID" value="NZ_CP010341.1"/>
</dbReference>
<dbReference type="GO" id="GO:0042907">
    <property type="term" value="F:xanthine transmembrane transporter activity"/>
    <property type="evidence" value="ECO:0007669"/>
    <property type="project" value="TreeGrafter"/>
</dbReference>
<feature type="transmembrane region" description="Helical" evidence="8">
    <location>
        <begin position="369"/>
        <end position="393"/>
    </location>
</feature>
<dbReference type="KEGG" id="pfre:RM25_1667"/>
<feature type="transmembrane region" description="Helical" evidence="8">
    <location>
        <begin position="345"/>
        <end position="363"/>
    </location>
</feature>
<feature type="compositionally biased region" description="Low complexity" evidence="7">
    <location>
        <begin position="489"/>
        <end position="504"/>
    </location>
</feature>
<dbReference type="GeneID" id="61221615"/>
<keyword evidence="5 8" id="KW-1133">Transmembrane helix</keyword>
<reference evidence="9" key="1">
    <citation type="submission" date="2014-08" db="EMBL/GenBank/DDBJ databases">
        <authorList>
            <person name="Falentin Helene"/>
        </authorList>
    </citation>
    <scope>NUCLEOTIDE SEQUENCE</scope>
</reference>
<feature type="transmembrane region" description="Helical" evidence="8">
    <location>
        <begin position="103"/>
        <end position="125"/>
    </location>
</feature>
<sequence>MIWKLHNGGVLKPGEVVAPDERLSWGKTIGLGAQHVVAMFGATFVFPLLMGLNPQLAVMMSGISTIIFIIVTKHEVPSYLGSSAAFPGVATAIYAAGGKPNDVSGALFVVGLTLFMCGLIIHFAGSRVIHKVLPPVVTGAVVMLIGFNLAPVVAKNYWPQDQWTAFITMIVVVALSVGPRGFLSRIAIFLSMVIGYLISWLQDVVFGPMHKVVDGQATDVLRVDWSGVAKADWFGLPPKTDLATWTYSMDANGVAHFPASNVVGFHLPSFHLAFILLALPVVIALIAENTGHVKAVAEMTGKNLDHQMGRAIAADGATSMLATLAGAGPTTTYSENIGVMAATRVYSTAAYVVAAIVAILFGLSPKFGAVISAMPGGVLGGICVVLYGMIGLLGAKIWKENRVDFANPVNLVPVAAGIIIGVGDVSLKFSDSFTLGGIALGTLVTVVVFHLAYWLAPKRLSDAALDGSGVLFDAPGSYSARPLIPPATRPGRAPRPAKAPHPQADGPAGTDPADPTR</sequence>
<dbReference type="EMBL" id="LM676429">
    <property type="protein sequence ID" value="CEP27205.1"/>
    <property type="molecule type" value="Genomic_DNA"/>
</dbReference>
<gene>
    <name evidence="9" type="primary">rutG</name>
    <name evidence="9" type="ORF">PFCIRM138_00190</name>
</gene>
<protein>
    <submittedName>
        <fullName evidence="9">Pyrimidine permease RutG (Pyrimidine utilization protein G)</fullName>
    </submittedName>
</protein>
<dbReference type="PANTHER" id="PTHR42810:SF2">
    <property type="entry name" value="PURINE PERMEASE C1399.01C-RELATED"/>
    <property type="match status" value="1"/>
</dbReference>
<feature type="transmembrane region" description="Helical" evidence="8">
    <location>
        <begin position="132"/>
        <end position="150"/>
    </location>
</feature>